<dbReference type="Proteomes" id="UP000250140">
    <property type="component" value="Unassembled WGS sequence"/>
</dbReference>
<proteinExistence type="predicted"/>
<dbReference type="OrthoDB" id="539213at2759"/>
<protein>
    <submittedName>
        <fullName evidence="4">Ankyrin</fullName>
    </submittedName>
</protein>
<accession>A0A8E2EWX7</accession>
<dbReference type="PROSITE" id="PS50088">
    <property type="entry name" value="ANK_REPEAT"/>
    <property type="match status" value="2"/>
</dbReference>
<reference evidence="4 5" key="1">
    <citation type="journal article" date="2016" name="Nat. Commun.">
        <title>Ectomycorrhizal ecology is imprinted in the genome of the dominant symbiotic fungus Cenococcum geophilum.</title>
        <authorList>
            <consortium name="DOE Joint Genome Institute"/>
            <person name="Peter M."/>
            <person name="Kohler A."/>
            <person name="Ohm R.A."/>
            <person name="Kuo A."/>
            <person name="Krutzmann J."/>
            <person name="Morin E."/>
            <person name="Arend M."/>
            <person name="Barry K.W."/>
            <person name="Binder M."/>
            <person name="Choi C."/>
            <person name="Clum A."/>
            <person name="Copeland A."/>
            <person name="Grisel N."/>
            <person name="Haridas S."/>
            <person name="Kipfer T."/>
            <person name="LaButti K."/>
            <person name="Lindquist E."/>
            <person name="Lipzen A."/>
            <person name="Maire R."/>
            <person name="Meier B."/>
            <person name="Mihaltcheva S."/>
            <person name="Molinier V."/>
            <person name="Murat C."/>
            <person name="Poggeler S."/>
            <person name="Quandt C.A."/>
            <person name="Sperisen C."/>
            <person name="Tritt A."/>
            <person name="Tisserant E."/>
            <person name="Crous P.W."/>
            <person name="Henrissat B."/>
            <person name="Nehls U."/>
            <person name="Egli S."/>
            <person name="Spatafora J.W."/>
            <person name="Grigoriev I.V."/>
            <person name="Martin F.M."/>
        </authorList>
    </citation>
    <scope>NUCLEOTIDE SEQUENCE [LARGE SCALE GENOMIC DNA]</scope>
    <source>
        <strain evidence="4 5">CBS 207.34</strain>
    </source>
</reference>
<dbReference type="PANTHER" id="PTHR24171:SF9">
    <property type="entry name" value="ANKYRIN REPEAT DOMAIN-CONTAINING PROTEIN 39"/>
    <property type="match status" value="1"/>
</dbReference>
<dbReference type="PROSITE" id="PS50297">
    <property type="entry name" value="ANK_REP_REGION"/>
    <property type="match status" value="2"/>
</dbReference>
<evidence type="ECO:0000256" key="1">
    <source>
        <dbReference type="ARBA" id="ARBA00022737"/>
    </source>
</evidence>
<feature type="repeat" description="ANK" evidence="3">
    <location>
        <begin position="28"/>
        <end position="60"/>
    </location>
</feature>
<evidence type="ECO:0000256" key="2">
    <source>
        <dbReference type="ARBA" id="ARBA00023043"/>
    </source>
</evidence>
<dbReference type="InterPro" id="IPR036770">
    <property type="entry name" value="Ankyrin_rpt-contain_sf"/>
</dbReference>
<dbReference type="EMBL" id="KV750195">
    <property type="protein sequence ID" value="OCL05848.1"/>
    <property type="molecule type" value="Genomic_DNA"/>
</dbReference>
<evidence type="ECO:0000256" key="3">
    <source>
        <dbReference type="PROSITE-ProRule" id="PRU00023"/>
    </source>
</evidence>
<evidence type="ECO:0000313" key="5">
    <source>
        <dbReference type="Proteomes" id="UP000250140"/>
    </source>
</evidence>
<sequence>LLAADKGHEEVVRLLIEKGADVNAKNNEGEAALHLAARNEHALVARLLIAGGADVNLSNDTGSTVLH</sequence>
<dbReference type="PANTHER" id="PTHR24171">
    <property type="entry name" value="ANKYRIN REPEAT DOMAIN-CONTAINING PROTEIN 39-RELATED"/>
    <property type="match status" value="1"/>
</dbReference>
<keyword evidence="1" id="KW-0677">Repeat</keyword>
<dbReference type="Pfam" id="PF12796">
    <property type="entry name" value="Ank_2"/>
    <property type="match status" value="1"/>
</dbReference>
<dbReference type="AlphaFoldDB" id="A0A8E2EWX7"/>
<gene>
    <name evidence="4" type="ORF">AOQ84DRAFT_275367</name>
</gene>
<dbReference type="Gene3D" id="1.25.40.20">
    <property type="entry name" value="Ankyrin repeat-containing domain"/>
    <property type="match status" value="2"/>
</dbReference>
<feature type="non-terminal residue" evidence="4">
    <location>
        <position position="1"/>
    </location>
</feature>
<name>A0A8E2EWX7_9PEZI</name>
<dbReference type="InterPro" id="IPR002110">
    <property type="entry name" value="Ankyrin_rpt"/>
</dbReference>
<evidence type="ECO:0000313" key="4">
    <source>
        <dbReference type="EMBL" id="OCL05848.1"/>
    </source>
</evidence>
<keyword evidence="2 3" id="KW-0040">ANK repeat</keyword>
<keyword evidence="5" id="KW-1185">Reference proteome</keyword>
<feature type="non-terminal residue" evidence="4">
    <location>
        <position position="67"/>
    </location>
</feature>
<feature type="repeat" description="ANK" evidence="3">
    <location>
        <begin position="1"/>
        <end position="27"/>
    </location>
</feature>
<dbReference type="SUPFAM" id="SSF48403">
    <property type="entry name" value="Ankyrin repeat"/>
    <property type="match status" value="1"/>
</dbReference>
<organism evidence="4 5">
    <name type="scientific">Glonium stellatum</name>
    <dbReference type="NCBI Taxonomy" id="574774"/>
    <lineage>
        <taxon>Eukaryota</taxon>
        <taxon>Fungi</taxon>
        <taxon>Dikarya</taxon>
        <taxon>Ascomycota</taxon>
        <taxon>Pezizomycotina</taxon>
        <taxon>Dothideomycetes</taxon>
        <taxon>Pleosporomycetidae</taxon>
        <taxon>Gloniales</taxon>
        <taxon>Gloniaceae</taxon>
        <taxon>Glonium</taxon>
    </lineage>
</organism>
<dbReference type="SMART" id="SM00248">
    <property type="entry name" value="ANK"/>
    <property type="match status" value="2"/>
</dbReference>